<comment type="caution">
    <text evidence="1">The sequence shown here is derived from an EMBL/GenBank/DDBJ whole genome shotgun (WGS) entry which is preliminary data.</text>
</comment>
<gene>
    <name evidence="1" type="ORF">BDM02DRAFT_3128106</name>
</gene>
<protein>
    <submittedName>
        <fullName evidence="1">Calcium/proton exchanger</fullName>
    </submittedName>
</protein>
<sequence>MDNDTDNGGGHYSPSHTVPPKSFTDPIARPSRRTSIQSFRRRATWGGRTASVTDFVNQDQGASPMTMIKRVKVNLSNLFVPGHKIGKAPGFVHELKTILFGSWFNLLLLIIPVSWALHFAKPHEYTLVFIFSFLAIIPLAKLLAFATDELSIRVGETLAGLLNATLGNAVELIVAIIALVKCELRVVQSSLVGSILSNLLFVLGLCFFAGGTRFSEQGFALSAAQLNSTLLTLSVIGVLIPAAFDMVARNGQISGFDSNTEQRDILKLSHGTAIVLLIIYVSYLIFQLFSHRNLYDDKNDIKPATVQYPPHTGLSAKEKTKRFFGFSAVKKAQEDGASVERPAYNNSLSAHSHNDEEQRGAIEVEEDEEIPELSLPTTLALLVVVTVLVAVTAEWLVDSIDGLASGGGISKEFIGLILLPIWALHFAKPHEYTLVFIFSFLAIIPLAKLLAFATDELSIRVGETLAGLLNATLGNAVELIVAIIALVKCELRVVQSSLVGSILSNLLFVLGLCFFAGGTRFSEQGFALSAAQLNSTLLTLSVIGVLIPAAFDMVARNGQISGFDSNTEQRDILKLSHGTAIVLLIIYVSYLIFQLFSHRNLYDDKNDIKPATVQYPPHTGLSAKEKTKRFFGFSAVKKAQEDGASVERPAYNNSLSAHSHNDEEQRGAIEVEEDEEIPELSLPTTLALLVVVTVLVAVTAEWLVDSIDGLASGGGISKEFIGLILLPIVGNAADHVTAVTVSVKDKLTLSLGVAVGSSIQIALFVIPFIVVLGWIIGRPITMLFDPFESIVLFLSVLTVNSVVQDGRSNWLEGMILMCLYVIVALVFWFYPGTQLDGLLTCTTSKA</sequence>
<dbReference type="Proteomes" id="UP000886501">
    <property type="component" value="Unassembled WGS sequence"/>
</dbReference>
<evidence type="ECO:0000313" key="1">
    <source>
        <dbReference type="EMBL" id="KAF9649883.1"/>
    </source>
</evidence>
<organism evidence="1 2">
    <name type="scientific">Thelephora ganbajun</name>
    <name type="common">Ganba fungus</name>
    <dbReference type="NCBI Taxonomy" id="370292"/>
    <lineage>
        <taxon>Eukaryota</taxon>
        <taxon>Fungi</taxon>
        <taxon>Dikarya</taxon>
        <taxon>Basidiomycota</taxon>
        <taxon>Agaricomycotina</taxon>
        <taxon>Agaricomycetes</taxon>
        <taxon>Thelephorales</taxon>
        <taxon>Thelephoraceae</taxon>
        <taxon>Thelephora</taxon>
    </lineage>
</organism>
<accession>A0ACB6ZKN0</accession>
<reference evidence="1" key="1">
    <citation type="submission" date="2019-10" db="EMBL/GenBank/DDBJ databases">
        <authorList>
            <consortium name="DOE Joint Genome Institute"/>
            <person name="Kuo A."/>
            <person name="Miyauchi S."/>
            <person name="Kiss E."/>
            <person name="Drula E."/>
            <person name="Kohler A."/>
            <person name="Sanchez-Garcia M."/>
            <person name="Andreopoulos B."/>
            <person name="Barry K.W."/>
            <person name="Bonito G."/>
            <person name="Buee M."/>
            <person name="Carver A."/>
            <person name="Chen C."/>
            <person name="Cichocki N."/>
            <person name="Clum A."/>
            <person name="Culley D."/>
            <person name="Crous P.W."/>
            <person name="Fauchery L."/>
            <person name="Girlanda M."/>
            <person name="Hayes R."/>
            <person name="Keri Z."/>
            <person name="Labutti K."/>
            <person name="Lipzen A."/>
            <person name="Lombard V."/>
            <person name="Magnuson J."/>
            <person name="Maillard F."/>
            <person name="Morin E."/>
            <person name="Murat C."/>
            <person name="Nolan M."/>
            <person name="Ohm R."/>
            <person name="Pangilinan J."/>
            <person name="Pereira M."/>
            <person name="Perotto S."/>
            <person name="Peter M."/>
            <person name="Riley R."/>
            <person name="Sitrit Y."/>
            <person name="Stielow B."/>
            <person name="Szollosi G."/>
            <person name="Zifcakova L."/>
            <person name="Stursova M."/>
            <person name="Spatafora J.W."/>
            <person name="Tedersoo L."/>
            <person name="Vaario L.-M."/>
            <person name="Yamada A."/>
            <person name="Yan M."/>
            <person name="Wang P."/>
            <person name="Xu J."/>
            <person name="Bruns T."/>
            <person name="Baldrian P."/>
            <person name="Vilgalys R."/>
            <person name="Henrissat B."/>
            <person name="Grigoriev I.V."/>
            <person name="Hibbett D."/>
            <person name="Nagy L.G."/>
            <person name="Martin F.M."/>
        </authorList>
    </citation>
    <scope>NUCLEOTIDE SEQUENCE</scope>
    <source>
        <strain evidence="1">P2</strain>
    </source>
</reference>
<proteinExistence type="predicted"/>
<dbReference type="EMBL" id="MU117992">
    <property type="protein sequence ID" value="KAF9649883.1"/>
    <property type="molecule type" value="Genomic_DNA"/>
</dbReference>
<keyword evidence="2" id="KW-1185">Reference proteome</keyword>
<reference evidence="1" key="2">
    <citation type="journal article" date="2020" name="Nat. Commun.">
        <title>Large-scale genome sequencing of mycorrhizal fungi provides insights into the early evolution of symbiotic traits.</title>
        <authorList>
            <person name="Miyauchi S."/>
            <person name="Kiss E."/>
            <person name="Kuo A."/>
            <person name="Drula E."/>
            <person name="Kohler A."/>
            <person name="Sanchez-Garcia M."/>
            <person name="Morin E."/>
            <person name="Andreopoulos B."/>
            <person name="Barry K.W."/>
            <person name="Bonito G."/>
            <person name="Buee M."/>
            <person name="Carver A."/>
            <person name="Chen C."/>
            <person name="Cichocki N."/>
            <person name="Clum A."/>
            <person name="Culley D."/>
            <person name="Crous P.W."/>
            <person name="Fauchery L."/>
            <person name="Girlanda M."/>
            <person name="Hayes R.D."/>
            <person name="Keri Z."/>
            <person name="LaButti K."/>
            <person name="Lipzen A."/>
            <person name="Lombard V."/>
            <person name="Magnuson J."/>
            <person name="Maillard F."/>
            <person name="Murat C."/>
            <person name="Nolan M."/>
            <person name="Ohm R.A."/>
            <person name="Pangilinan J."/>
            <person name="Pereira M.F."/>
            <person name="Perotto S."/>
            <person name="Peter M."/>
            <person name="Pfister S."/>
            <person name="Riley R."/>
            <person name="Sitrit Y."/>
            <person name="Stielow J.B."/>
            <person name="Szollosi G."/>
            <person name="Zifcakova L."/>
            <person name="Stursova M."/>
            <person name="Spatafora J.W."/>
            <person name="Tedersoo L."/>
            <person name="Vaario L.M."/>
            <person name="Yamada A."/>
            <person name="Yan M."/>
            <person name="Wang P."/>
            <person name="Xu J."/>
            <person name="Bruns T."/>
            <person name="Baldrian P."/>
            <person name="Vilgalys R."/>
            <person name="Dunand C."/>
            <person name="Henrissat B."/>
            <person name="Grigoriev I.V."/>
            <person name="Hibbett D."/>
            <person name="Nagy L.G."/>
            <person name="Martin F.M."/>
        </authorList>
    </citation>
    <scope>NUCLEOTIDE SEQUENCE</scope>
    <source>
        <strain evidence="1">P2</strain>
    </source>
</reference>
<name>A0ACB6ZKN0_THEGA</name>
<evidence type="ECO:0000313" key="2">
    <source>
        <dbReference type="Proteomes" id="UP000886501"/>
    </source>
</evidence>